<proteinExistence type="predicted"/>
<keyword evidence="2" id="KW-1185">Reference proteome</keyword>
<accession>A0A6B3LK41</accession>
<evidence type="ECO:0000313" key="2">
    <source>
        <dbReference type="Proteomes" id="UP000474777"/>
    </source>
</evidence>
<sequence>MKTILPLLIIILTVFAGTGCRQENVSPIRNVRFDPKLLNPLKIANNCTNYSYKAGRSLRHLGTVHTGQVVVAFRDGMTDAQRTEALSKHGFVTGILSQRASQSGMMYTLGLVSGLNCAQAEQAVRELTKDKAIVYAGPMFLVEGGQAVGLSNEVLVRADATGIAVLQQKVKDFNGKISGPLGADTYMVQLNKQAKGNALDFVNVLNQEAGILNASPDFMLAP</sequence>
<dbReference type="AlphaFoldDB" id="A0A6B3LK41"/>
<evidence type="ECO:0000313" key="1">
    <source>
        <dbReference type="EMBL" id="NEM97292.1"/>
    </source>
</evidence>
<dbReference type="Proteomes" id="UP000474777">
    <property type="component" value="Unassembled WGS sequence"/>
</dbReference>
<dbReference type="RefSeq" id="WP_163913516.1">
    <property type="nucleotide sequence ID" value="NZ_JAAGWD010000002.1"/>
</dbReference>
<name>A0A6B3LK41_9BACT</name>
<dbReference type="PROSITE" id="PS51257">
    <property type="entry name" value="PROKAR_LIPOPROTEIN"/>
    <property type="match status" value="1"/>
</dbReference>
<protein>
    <submittedName>
        <fullName evidence="1">Uncharacterized protein</fullName>
    </submittedName>
</protein>
<organism evidence="1 2">
    <name type="scientific">Pontibacter burrus</name>
    <dbReference type="NCBI Taxonomy" id="2704466"/>
    <lineage>
        <taxon>Bacteria</taxon>
        <taxon>Pseudomonadati</taxon>
        <taxon>Bacteroidota</taxon>
        <taxon>Cytophagia</taxon>
        <taxon>Cytophagales</taxon>
        <taxon>Hymenobacteraceae</taxon>
        <taxon>Pontibacter</taxon>
    </lineage>
</organism>
<gene>
    <name evidence="1" type="ORF">GXP69_06270</name>
</gene>
<reference evidence="1 2" key="1">
    <citation type="submission" date="2020-02" db="EMBL/GenBank/DDBJ databases">
        <authorList>
            <person name="Kim M.K."/>
        </authorList>
    </citation>
    <scope>NUCLEOTIDE SEQUENCE [LARGE SCALE GENOMIC DNA]</scope>
    <source>
        <strain evidence="1 2">BT327</strain>
    </source>
</reference>
<dbReference type="EMBL" id="JAAGWD010000002">
    <property type="protein sequence ID" value="NEM97292.1"/>
    <property type="molecule type" value="Genomic_DNA"/>
</dbReference>
<comment type="caution">
    <text evidence="1">The sequence shown here is derived from an EMBL/GenBank/DDBJ whole genome shotgun (WGS) entry which is preliminary data.</text>
</comment>